<organism evidence="2 3">
    <name type="scientific">Pipistrellus kuhlii</name>
    <name type="common">Kuhl's pipistrelle</name>
    <dbReference type="NCBI Taxonomy" id="59472"/>
    <lineage>
        <taxon>Eukaryota</taxon>
        <taxon>Metazoa</taxon>
        <taxon>Chordata</taxon>
        <taxon>Craniata</taxon>
        <taxon>Vertebrata</taxon>
        <taxon>Euteleostomi</taxon>
        <taxon>Mammalia</taxon>
        <taxon>Eutheria</taxon>
        <taxon>Laurasiatheria</taxon>
        <taxon>Chiroptera</taxon>
        <taxon>Yangochiroptera</taxon>
        <taxon>Vespertilionidae</taxon>
        <taxon>Pipistrellus</taxon>
    </lineage>
</organism>
<dbReference type="InterPro" id="IPR032743">
    <property type="entry name" value="FAM47"/>
</dbReference>
<comment type="similarity">
    <text evidence="1">Belongs to the FAM47 family.</text>
</comment>
<keyword evidence="3" id="KW-1185">Reference proteome</keyword>
<proteinExistence type="inferred from homology"/>
<dbReference type="GO" id="GO:0000785">
    <property type="term" value="C:chromatin"/>
    <property type="evidence" value="ECO:0007669"/>
    <property type="project" value="TreeGrafter"/>
</dbReference>
<comment type="caution">
    <text evidence="2">The sequence shown here is derived from an EMBL/GenBank/DDBJ whole genome shotgun (WGS) entry which is preliminary data.</text>
</comment>
<protein>
    <recommendedName>
        <fullName evidence="4">Family with sequence similarity 47 member E</fullName>
    </recommendedName>
</protein>
<dbReference type="EMBL" id="JACAGB010000016">
    <property type="protein sequence ID" value="KAF6320564.1"/>
    <property type="molecule type" value="Genomic_DNA"/>
</dbReference>
<dbReference type="PANTHER" id="PTHR46449:SF1">
    <property type="entry name" value="FAMILY WITH SEQUENCE SIMILARITY 47, MEMBER A-RELATED"/>
    <property type="match status" value="1"/>
</dbReference>
<evidence type="ECO:0000313" key="2">
    <source>
        <dbReference type="EMBL" id="KAF6320564.1"/>
    </source>
</evidence>
<dbReference type="PANTHER" id="PTHR46449">
    <property type="entry name" value="ZGC:158260"/>
    <property type="match status" value="1"/>
</dbReference>
<evidence type="ECO:0000256" key="1">
    <source>
        <dbReference type="ARBA" id="ARBA00005277"/>
    </source>
</evidence>
<evidence type="ECO:0000313" key="3">
    <source>
        <dbReference type="Proteomes" id="UP000558488"/>
    </source>
</evidence>
<accession>A0A7J7V630</accession>
<dbReference type="GO" id="GO:0045815">
    <property type="term" value="P:transcription initiation-coupled chromatin remodeling"/>
    <property type="evidence" value="ECO:0007669"/>
    <property type="project" value="TreeGrafter"/>
</dbReference>
<sequence>MAGSRWPIPEPHKGWQLKSELRKKSLLESRLIKQWVSGPKLANGFLGPKLSNKWLLGRAPLEPVALGMKYKPLHKDRNKLPSCSFSRNKDMFGKCPTSMDSRRWVFVKEGADDFRTGCPSPEDMITRGHREGFLPMIAQRIPRPPPKKIQRKPPKGADLCSKLTPAQRARKAFVENIEANLNKHPLANCPNLEEDLPPDLLLKVLQVLDPDRELEDTWVYCEGTKERKKTSTHLCEKHPEEVHLEVPQAVNLEPLKAVKLDPPKAVKLKPPKAVKLEAVNVESPWKFNLEHIEADNQELPEEVNLEPEEKDHVKIAKECLQSYLFSLFPEQETKTSCKRVIPKLPIFQSTRKVVHEFCKWIDDTFGDIGIDEEAIMKKFEIDFEGPLTHATVKIKKISQLPLNIRPSKQLDGLKQRKFSLQEDNWERKLRKPPDPYKSKWEKIRYGAWYLNPKLWKKLVNDAPLSDPKVVRDRDYWSYRRHLEPDIIDELYGPIAFKDFVVSRGYSMPSVIEKMFIRKGWNYDSVKTPIHRVVKLLSQSKEEDSEEEEN</sequence>
<dbReference type="AlphaFoldDB" id="A0A7J7V630"/>
<evidence type="ECO:0008006" key="4">
    <source>
        <dbReference type="Google" id="ProtNLM"/>
    </source>
</evidence>
<gene>
    <name evidence="2" type="ORF">mPipKuh1_008560</name>
</gene>
<dbReference type="Proteomes" id="UP000558488">
    <property type="component" value="Unassembled WGS sequence"/>
</dbReference>
<reference evidence="2 3" key="1">
    <citation type="journal article" date="2020" name="Nature">
        <title>Six reference-quality genomes reveal evolution of bat adaptations.</title>
        <authorList>
            <person name="Jebb D."/>
            <person name="Huang Z."/>
            <person name="Pippel M."/>
            <person name="Hughes G.M."/>
            <person name="Lavrichenko K."/>
            <person name="Devanna P."/>
            <person name="Winkler S."/>
            <person name="Jermiin L.S."/>
            <person name="Skirmuntt E.C."/>
            <person name="Katzourakis A."/>
            <person name="Burkitt-Gray L."/>
            <person name="Ray D.A."/>
            <person name="Sullivan K.A.M."/>
            <person name="Roscito J.G."/>
            <person name="Kirilenko B.M."/>
            <person name="Davalos L.M."/>
            <person name="Corthals A.P."/>
            <person name="Power M.L."/>
            <person name="Jones G."/>
            <person name="Ransome R.D."/>
            <person name="Dechmann D.K.N."/>
            <person name="Locatelli A.G."/>
            <person name="Puechmaille S.J."/>
            <person name="Fedrigo O."/>
            <person name="Jarvis E.D."/>
            <person name="Hiller M."/>
            <person name="Vernes S.C."/>
            <person name="Myers E.W."/>
            <person name="Teeling E.C."/>
        </authorList>
    </citation>
    <scope>NUCLEOTIDE SEQUENCE [LARGE SCALE GENOMIC DNA]</scope>
    <source>
        <strain evidence="2">MPipKuh1</strain>
        <tissue evidence="2">Flight muscle</tissue>
    </source>
</reference>
<name>A0A7J7V630_PIPKU</name>
<dbReference type="OrthoDB" id="6755972at2759"/>
<dbReference type="Pfam" id="PF14642">
    <property type="entry name" value="FAM47"/>
    <property type="match status" value="1"/>
</dbReference>